<keyword evidence="7 8" id="KW-0998">Cell outer membrane</keyword>
<accession>A0A7K1XWT2</accession>
<reference evidence="10 11" key="1">
    <citation type="submission" date="2019-11" db="EMBL/GenBank/DDBJ databases">
        <title>Pedobacter sp. HMF7056 Genome sequencing and assembly.</title>
        <authorList>
            <person name="Kang H."/>
            <person name="Kim H."/>
            <person name="Joh K."/>
        </authorList>
    </citation>
    <scope>NUCLEOTIDE SEQUENCE [LARGE SCALE GENOMIC DNA]</scope>
    <source>
        <strain evidence="10 11">HMF7056</strain>
    </source>
</reference>
<dbReference type="InterPro" id="IPR008969">
    <property type="entry name" value="CarboxyPept-like_regulatory"/>
</dbReference>
<dbReference type="InterPro" id="IPR023997">
    <property type="entry name" value="TonB-dep_OMP_SusC/RagA_CS"/>
</dbReference>
<protein>
    <submittedName>
        <fullName evidence="10">SusC/RagA family TonB-linked outer membrane protein</fullName>
    </submittedName>
</protein>
<evidence type="ECO:0000313" key="10">
    <source>
        <dbReference type="EMBL" id="MXV15430.1"/>
    </source>
</evidence>
<evidence type="ECO:0000256" key="2">
    <source>
        <dbReference type="ARBA" id="ARBA00022448"/>
    </source>
</evidence>
<comment type="caution">
    <text evidence="10">The sequence shown here is derived from an EMBL/GenBank/DDBJ whole genome shotgun (WGS) entry which is preliminary data.</text>
</comment>
<dbReference type="PANTHER" id="PTHR30069:SF29">
    <property type="entry name" value="HEMOGLOBIN AND HEMOGLOBIN-HAPTOGLOBIN-BINDING PROTEIN 1-RELATED"/>
    <property type="match status" value="1"/>
</dbReference>
<dbReference type="EMBL" id="WVHS01000002">
    <property type="protein sequence ID" value="MXV15430.1"/>
    <property type="molecule type" value="Genomic_DNA"/>
</dbReference>
<evidence type="ECO:0000256" key="5">
    <source>
        <dbReference type="ARBA" id="ARBA00022729"/>
    </source>
</evidence>
<evidence type="ECO:0000256" key="3">
    <source>
        <dbReference type="ARBA" id="ARBA00022452"/>
    </source>
</evidence>
<dbReference type="Gene3D" id="2.170.130.10">
    <property type="entry name" value="TonB-dependent receptor, plug domain"/>
    <property type="match status" value="1"/>
</dbReference>
<dbReference type="Gene3D" id="2.40.170.20">
    <property type="entry name" value="TonB-dependent receptor, beta-barrel domain"/>
    <property type="match status" value="1"/>
</dbReference>
<evidence type="ECO:0000256" key="7">
    <source>
        <dbReference type="ARBA" id="ARBA00023237"/>
    </source>
</evidence>
<keyword evidence="5" id="KW-0732">Signal</keyword>
<evidence type="ECO:0000256" key="6">
    <source>
        <dbReference type="ARBA" id="ARBA00023136"/>
    </source>
</evidence>
<sequence>MNRLIPDHRRPRLFLSLFLLLLVPGMSPARGVYPLALASTPGASLTKADITVKGQVSDDKGPLPGVSVMVEGSKAGVSTNGDGNYTITVPENGTLVFSSIGYVTQKIRVSAGRTALNVVLVTDSKALGEVVVVGYNTQKKATLTSSVSTVTAEEIVTTKNENILNTLSGKVPGLRIVQNTSEPGSFNNSYDIRGMGSPLIVIDGIPRPDIARVDPNDVESISIMKDASAAVYGVRSANGVILITTKKGKKGMLELNYTGTYGIQRPTGFPGSVDAVDYMLLNNEKTLHAGALSGNFAVPFSQAAIDEYRNGTKVSTDWHDATIKDQAGQTQHNLSATGGTDNSNYFLSLGYTGQDGILASDDLVYRRYNLRSNLSSRISKALTFDLNLSGTMDTKDQPVQDAYWVFRSMWYQPPINPVYANNNPMYLNSLPNPLHPVGQSTVALGGYRVFNNKWFQSSAQLSYEAPFLEGLDIKGLYSFDMTLNSNKYFNKSYNRYTYNAATDSYLISGTEQSPSTVRREVFEYPTRLARLQLDYNHRFGDHNVSATGLYEMSTRSGDNFFAQRELSVPVDQLFAGNSTNQSASQSSSQNNTFTFKNAAYVGSFGYDFRSKYIARFAFRYDGSSKFPVNKQWGFFPVGELGWRVSQEDFFKNINALSFINEFKLRGSYGETGDDGAAAYQFVSGYNYPGSGSATGQPAGSVFDGTYIAGVQSRGVTNPAITWYTSKTLDVGFNLEAWNGKLGLNMAFFRRDRTGTLTTQALTLPDVVGATLPQQNLNSDRNKGFDMELNHRHVIGKLGYNVKGIFSYTRMMTIDVVRAREGNSYLNWRNNTNGRNTAVYFGYGQNGQFENYNAIRNSPIYVNRATVVGDYRYEDWNGDGQVGVDDSRPIANTGLPLISYGLNLGVDYKGFDLNLLFQGAAMVYASYTEQLREPLWAGGNALEQFLDRYHPVDPAADPYDPNTQWVSGYYAYTGTLPFQNTLSNTKDATYVRLKSLEFGYSIPKKWGARAGIKNARVFFNGYNLFTITGLKFLDPEHPSSLSVVDSQFGYAYPIDKIFSFGLNVKF</sequence>
<keyword evidence="6 8" id="KW-0472">Membrane</keyword>
<organism evidence="10 11">
    <name type="scientific">Hufsiella ginkgonis</name>
    <dbReference type="NCBI Taxonomy" id="2695274"/>
    <lineage>
        <taxon>Bacteria</taxon>
        <taxon>Pseudomonadati</taxon>
        <taxon>Bacteroidota</taxon>
        <taxon>Sphingobacteriia</taxon>
        <taxon>Sphingobacteriales</taxon>
        <taxon>Sphingobacteriaceae</taxon>
        <taxon>Hufsiella</taxon>
    </lineage>
</organism>
<dbReference type="InterPro" id="IPR036942">
    <property type="entry name" value="Beta-barrel_TonB_sf"/>
</dbReference>
<dbReference type="Pfam" id="PF07715">
    <property type="entry name" value="Plug"/>
    <property type="match status" value="1"/>
</dbReference>
<keyword evidence="2 8" id="KW-0813">Transport</keyword>
<evidence type="ECO:0000259" key="9">
    <source>
        <dbReference type="Pfam" id="PF07715"/>
    </source>
</evidence>
<proteinExistence type="inferred from homology"/>
<dbReference type="InterPro" id="IPR012910">
    <property type="entry name" value="Plug_dom"/>
</dbReference>
<dbReference type="RefSeq" id="WP_160906426.1">
    <property type="nucleotide sequence ID" value="NZ_WVHS01000002.1"/>
</dbReference>
<dbReference type="InterPro" id="IPR023996">
    <property type="entry name" value="TonB-dep_OMP_SusC/RagA"/>
</dbReference>
<evidence type="ECO:0000313" key="11">
    <source>
        <dbReference type="Proteomes" id="UP000451233"/>
    </source>
</evidence>
<dbReference type="GO" id="GO:0009279">
    <property type="term" value="C:cell outer membrane"/>
    <property type="evidence" value="ECO:0007669"/>
    <property type="project" value="UniProtKB-SubCell"/>
</dbReference>
<dbReference type="GO" id="GO:0044718">
    <property type="term" value="P:siderophore transmembrane transport"/>
    <property type="evidence" value="ECO:0007669"/>
    <property type="project" value="TreeGrafter"/>
</dbReference>
<comment type="subcellular location">
    <subcellularLocation>
        <location evidence="1 8">Cell outer membrane</location>
        <topology evidence="1 8">Multi-pass membrane protein</topology>
    </subcellularLocation>
</comment>
<gene>
    <name evidence="10" type="ORF">GS398_08960</name>
</gene>
<feature type="domain" description="TonB-dependent receptor plug" evidence="9">
    <location>
        <begin position="140"/>
        <end position="240"/>
    </location>
</feature>
<dbReference type="InterPro" id="IPR037066">
    <property type="entry name" value="Plug_dom_sf"/>
</dbReference>
<keyword evidence="11" id="KW-1185">Reference proteome</keyword>
<dbReference type="InterPro" id="IPR039426">
    <property type="entry name" value="TonB-dep_rcpt-like"/>
</dbReference>
<keyword evidence="3 8" id="KW-1134">Transmembrane beta strand</keyword>
<dbReference type="AlphaFoldDB" id="A0A7K1XWT2"/>
<name>A0A7K1XWT2_9SPHI</name>
<dbReference type="Proteomes" id="UP000451233">
    <property type="component" value="Unassembled WGS sequence"/>
</dbReference>
<dbReference type="NCBIfam" id="TIGR04056">
    <property type="entry name" value="OMP_RagA_SusC"/>
    <property type="match status" value="1"/>
</dbReference>
<dbReference type="PROSITE" id="PS52016">
    <property type="entry name" value="TONB_DEPENDENT_REC_3"/>
    <property type="match status" value="1"/>
</dbReference>
<dbReference type="SUPFAM" id="SSF49464">
    <property type="entry name" value="Carboxypeptidase regulatory domain-like"/>
    <property type="match status" value="1"/>
</dbReference>
<evidence type="ECO:0000256" key="1">
    <source>
        <dbReference type="ARBA" id="ARBA00004571"/>
    </source>
</evidence>
<dbReference type="Gene3D" id="2.60.40.1120">
    <property type="entry name" value="Carboxypeptidase-like, regulatory domain"/>
    <property type="match status" value="1"/>
</dbReference>
<evidence type="ECO:0000256" key="8">
    <source>
        <dbReference type="PROSITE-ProRule" id="PRU01360"/>
    </source>
</evidence>
<comment type="similarity">
    <text evidence="8">Belongs to the TonB-dependent receptor family.</text>
</comment>
<dbReference type="Pfam" id="PF13715">
    <property type="entry name" value="CarbopepD_reg_2"/>
    <property type="match status" value="1"/>
</dbReference>
<dbReference type="NCBIfam" id="TIGR04057">
    <property type="entry name" value="SusC_RagA_signa"/>
    <property type="match status" value="1"/>
</dbReference>
<dbReference type="GO" id="GO:0015344">
    <property type="term" value="F:siderophore uptake transmembrane transporter activity"/>
    <property type="evidence" value="ECO:0007669"/>
    <property type="project" value="TreeGrafter"/>
</dbReference>
<evidence type="ECO:0000256" key="4">
    <source>
        <dbReference type="ARBA" id="ARBA00022692"/>
    </source>
</evidence>
<dbReference type="PANTHER" id="PTHR30069">
    <property type="entry name" value="TONB-DEPENDENT OUTER MEMBRANE RECEPTOR"/>
    <property type="match status" value="1"/>
</dbReference>
<keyword evidence="4 8" id="KW-0812">Transmembrane</keyword>
<dbReference type="SUPFAM" id="SSF56935">
    <property type="entry name" value="Porins"/>
    <property type="match status" value="1"/>
</dbReference>